<name>A0AAV4QCJ0_CAEEX</name>
<reference evidence="1 2" key="1">
    <citation type="submission" date="2021-06" db="EMBL/GenBank/DDBJ databases">
        <title>Caerostris extrusa draft genome.</title>
        <authorList>
            <person name="Kono N."/>
            <person name="Arakawa K."/>
        </authorList>
    </citation>
    <scope>NUCLEOTIDE SEQUENCE [LARGE SCALE GENOMIC DNA]</scope>
</reference>
<protein>
    <submittedName>
        <fullName evidence="1">Uncharacterized protein</fullName>
    </submittedName>
</protein>
<accession>A0AAV4QCJ0</accession>
<keyword evidence="2" id="KW-1185">Reference proteome</keyword>
<sequence>MEDRIRGRSLHFNVEKCIVLGEEYLKVKKMERSSAFYNRIMDLPITASTEEASWIFSVSLMFNTNLSQLPLARFRKAMIPLSPYGYNVAVMPSEKNTPAKNEASIVTNYVTVLQPQPNCLFGYHLYGRKYRAITSESLFRNICSAQFIV</sequence>
<evidence type="ECO:0000313" key="1">
    <source>
        <dbReference type="EMBL" id="GIY05043.1"/>
    </source>
</evidence>
<dbReference type="AlphaFoldDB" id="A0AAV4QCJ0"/>
<evidence type="ECO:0000313" key="2">
    <source>
        <dbReference type="Proteomes" id="UP001054945"/>
    </source>
</evidence>
<organism evidence="1 2">
    <name type="scientific">Caerostris extrusa</name>
    <name type="common">Bark spider</name>
    <name type="synonym">Caerostris bankana</name>
    <dbReference type="NCBI Taxonomy" id="172846"/>
    <lineage>
        <taxon>Eukaryota</taxon>
        <taxon>Metazoa</taxon>
        <taxon>Ecdysozoa</taxon>
        <taxon>Arthropoda</taxon>
        <taxon>Chelicerata</taxon>
        <taxon>Arachnida</taxon>
        <taxon>Araneae</taxon>
        <taxon>Araneomorphae</taxon>
        <taxon>Entelegynae</taxon>
        <taxon>Araneoidea</taxon>
        <taxon>Araneidae</taxon>
        <taxon>Caerostris</taxon>
    </lineage>
</organism>
<proteinExistence type="predicted"/>
<dbReference type="Proteomes" id="UP001054945">
    <property type="component" value="Unassembled WGS sequence"/>
</dbReference>
<gene>
    <name evidence="1" type="ORF">CEXT_728081</name>
</gene>
<comment type="caution">
    <text evidence="1">The sequence shown here is derived from an EMBL/GenBank/DDBJ whole genome shotgun (WGS) entry which is preliminary data.</text>
</comment>
<dbReference type="EMBL" id="BPLR01005791">
    <property type="protein sequence ID" value="GIY05043.1"/>
    <property type="molecule type" value="Genomic_DNA"/>
</dbReference>